<keyword evidence="3" id="KW-1185">Reference proteome</keyword>
<dbReference type="InterPro" id="IPR036278">
    <property type="entry name" value="Sialidase_sf"/>
</dbReference>
<sequence>MRLRAILVVLISALSVAGAVTPAQAAAGTEVGAGMYPRVVRLQHSGAANGTYVSSSVAFPADRPHGVARIYSSTDGRNYRTIATISDSTASRGICCGTLYELPAPVGTLPAGTLLWSASFGGDDHSASRPMVIRVWRSTDRGRTWQFLSTLATARNAGGLWEPEFSIAANGRLVAHYADETDPDHSQKLVQVTSANGVDWTAPADVVAVSNRADRPGMPGVRKLPDGTFLMTYEICGPTYSCATFLRTSPDGLRWGAVTAAGTRPATADGTHFRHTPTIVLKGSTIVLIGQVLVNAGGTAQNGNGGAILVGTLGGTWTQRAAPVTVAGPVVGSPGPVQNYSPSLVFSADGRTLVEVTTADKAGLSTVYAGTAAF</sequence>
<organism evidence="2 3">
    <name type="scientific">Lentzea albida</name>
    <dbReference type="NCBI Taxonomy" id="65499"/>
    <lineage>
        <taxon>Bacteria</taxon>
        <taxon>Bacillati</taxon>
        <taxon>Actinomycetota</taxon>
        <taxon>Actinomycetes</taxon>
        <taxon>Pseudonocardiales</taxon>
        <taxon>Pseudonocardiaceae</taxon>
        <taxon>Lentzea</taxon>
    </lineage>
</organism>
<dbReference type="SUPFAM" id="SSF50939">
    <property type="entry name" value="Sialidases"/>
    <property type="match status" value="2"/>
</dbReference>
<evidence type="ECO:0000313" key="3">
    <source>
        <dbReference type="Proteomes" id="UP000199503"/>
    </source>
</evidence>
<evidence type="ECO:0000313" key="2">
    <source>
        <dbReference type="EMBL" id="SES29969.1"/>
    </source>
</evidence>
<dbReference type="STRING" id="65499.SAMN04488000_12127"/>
<evidence type="ECO:0008006" key="4">
    <source>
        <dbReference type="Google" id="ProtNLM"/>
    </source>
</evidence>
<dbReference type="OrthoDB" id="5958808at2"/>
<reference evidence="3" key="1">
    <citation type="submission" date="2016-10" db="EMBL/GenBank/DDBJ databases">
        <authorList>
            <person name="Varghese N."/>
            <person name="Submissions S."/>
        </authorList>
    </citation>
    <scope>NUCLEOTIDE SEQUENCE [LARGE SCALE GENOMIC DNA]</scope>
    <source>
        <strain evidence="3">DSM 44437</strain>
    </source>
</reference>
<dbReference type="PANTHER" id="PTHR38792">
    <property type="entry name" value="BNR/ASP-BOX REPEAT DOMAIN PROTEIN (AFU_ORTHOLOGUE AFUA_7G06430)-RELATED"/>
    <property type="match status" value="1"/>
</dbReference>
<keyword evidence="1" id="KW-0732">Signal</keyword>
<accession>A0A1H9W865</accession>
<dbReference type="RefSeq" id="WP_089924561.1">
    <property type="nucleotide sequence ID" value="NZ_FOFV01000021.1"/>
</dbReference>
<dbReference type="Proteomes" id="UP000199503">
    <property type="component" value="Unassembled WGS sequence"/>
</dbReference>
<dbReference type="PANTHER" id="PTHR38792:SF3">
    <property type="entry name" value="BNR_ASP-BOX REPEAT DOMAIN PROTEIN (AFU_ORTHOLOGUE AFUA_7G06430)-RELATED"/>
    <property type="match status" value="1"/>
</dbReference>
<gene>
    <name evidence="2" type="ORF">SAMN04488000_12127</name>
</gene>
<dbReference type="Gene3D" id="2.120.10.10">
    <property type="match status" value="1"/>
</dbReference>
<proteinExistence type="predicted"/>
<dbReference type="EMBL" id="FOFV01000021">
    <property type="protein sequence ID" value="SES29969.1"/>
    <property type="molecule type" value="Genomic_DNA"/>
</dbReference>
<feature type="chain" id="PRO_5011732471" description="BNR repeat-like domain-containing protein" evidence="1">
    <location>
        <begin position="26"/>
        <end position="374"/>
    </location>
</feature>
<feature type="signal peptide" evidence="1">
    <location>
        <begin position="1"/>
        <end position="25"/>
    </location>
</feature>
<evidence type="ECO:0000256" key="1">
    <source>
        <dbReference type="SAM" id="SignalP"/>
    </source>
</evidence>
<protein>
    <recommendedName>
        <fullName evidence="4">BNR repeat-like domain-containing protein</fullName>
    </recommendedName>
</protein>
<name>A0A1H9W865_9PSEU</name>
<dbReference type="AlphaFoldDB" id="A0A1H9W865"/>